<evidence type="ECO:0000256" key="2">
    <source>
        <dbReference type="ARBA" id="ARBA00006401"/>
    </source>
</evidence>
<dbReference type="Pfam" id="PF00175">
    <property type="entry name" value="NAD_binding_1"/>
    <property type="match status" value="1"/>
</dbReference>
<comment type="caution">
    <text evidence="17">The sequence shown here is derived from an EMBL/GenBank/DDBJ whole genome shotgun (WGS) entry which is preliminary data.</text>
</comment>
<dbReference type="SUPFAM" id="SSF63380">
    <property type="entry name" value="Riboflavin synthase domain-like"/>
    <property type="match status" value="1"/>
</dbReference>
<dbReference type="GO" id="GO:0071500">
    <property type="term" value="P:cellular response to nitrosative stress"/>
    <property type="evidence" value="ECO:0007669"/>
    <property type="project" value="TreeGrafter"/>
</dbReference>
<dbReference type="PANTHER" id="PTHR43396:SF3">
    <property type="entry name" value="FLAVOHEMOPROTEIN"/>
    <property type="match status" value="1"/>
</dbReference>
<feature type="domain" description="Globin" evidence="15">
    <location>
        <begin position="1"/>
        <end position="142"/>
    </location>
</feature>
<dbReference type="PANTHER" id="PTHR43396">
    <property type="entry name" value="FLAVOHEMOPROTEIN"/>
    <property type="match status" value="1"/>
</dbReference>
<dbReference type="EMBL" id="PYAG01000005">
    <property type="protein sequence ID" value="RAO37405.1"/>
    <property type="molecule type" value="Genomic_DNA"/>
</dbReference>
<keyword evidence="17" id="KW-0560">Oxidoreductase</keyword>
<reference evidence="17 18" key="1">
    <citation type="submission" date="2018-03" db="EMBL/GenBank/DDBJ databases">
        <title>Defining the species Micromonospora saelicesensis and Micromonospora noduli under the framework of genomics.</title>
        <authorList>
            <person name="Riesco R."/>
            <person name="Trujillo M.E."/>
        </authorList>
    </citation>
    <scope>NUCLEOTIDE SEQUENCE [LARGE SCALE GENOMIC DNA]</scope>
    <source>
        <strain evidence="17 18">PSN13</strain>
    </source>
</reference>
<dbReference type="InterPro" id="IPR017927">
    <property type="entry name" value="FAD-bd_FR_type"/>
</dbReference>
<comment type="similarity">
    <text evidence="14">Belongs to the globin family.</text>
</comment>
<keyword evidence="7" id="KW-0479">Metal-binding</keyword>
<dbReference type="GO" id="GO:0020037">
    <property type="term" value="F:heme binding"/>
    <property type="evidence" value="ECO:0007669"/>
    <property type="project" value="InterPro"/>
</dbReference>
<keyword evidence="11" id="KW-0520">NAD</keyword>
<evidence type="ECO:0000256" key="1">
    <source>
        <dbReference type="ARBA" id="ARBA00001970"/>
    </source>
</evidence>
<dbReference type="AlphaFoldDB" id="A0A328NSR4"/>
<evidence type="ECO:0000256" key="4">
    <source>
        <dbReference type="ARBA" id="ARBA00022617"/>
    </source>
</evidence>
<dbReference type="CDD" id="cd06184">
    <property type="entry name" value="flavohem_like_fad_nad_binding"/>
    <property type="match status" value="1"/>
</dbReference>
<evidence type="ECO:0000256" key="12">
    <source>
        <dbReference type="ARBA" id="ARBA00048649"/>
    </source>
</evidence>
<keyword evidence="6" id="KW-0001">2Fe-2S</keyword>
<dbReference type="RefSeq" id="WP_112674656.1">
    <property type="nucleotide sequence ID" value="NZ_PYAG01000005.1"/>
</dbReference>
<dbReference type="InterPro" id="IPR009050">
    <property type="entry name" value="Globin-like_sf"/>
</dbReference>
<keyword evidence="9" id="KW-0408">Iron</keyword>
<dbReference type="GO" id="GO:0019825">
    <property type="term" value="F:oxygen binding"/>
    <property type="evidence" value="ECO:0007669"/>
    <property type="project" value="InterPro"/>
</dbReference>
<evidence type="ECO:0000256" key="5">
    <source>
        <dbReference type="ARBA" id="ARBA00022621"/>
    </source>
</evidence>
<dbReference type="InterPro" id="IPR012292">
    <property type="entry name" value="Globin/Proto"/>
</dbReference>
<evidence type="ECO:0000256" key="14">
    <source>
        <dbReference type="RuleBase" id="RU000356"/>
    </source>
</evidence>
<evidence type="ECO:0000256" key="8">
    <source>
        <dbReference type="ARBA" id="ARBA00022857"/>
    </source>
</evidence>
<evidence type="ECO:0000256" key="9">
    <source>
        <dbReference type="ARBA" id="ARBA00023004"/>
    </source>
</evidence>
<keyword evidence="14" id="KW-0813">Transport</keyword>
<dbReference type="SUPFAM" id="SSF46458">
    <property type="entry name" value="Globin-like"/>
    <property type="match status" value="1"/>
</dbReference>
<comment type="similarity">
    <text evidence="2">In the C-terminal section; belongs to the flavoprotein pyridine nucleotide cytochrome reductase family.</text>
</comment>
<dbReference type="Gene3D" id="2.40.30.10">
    <property type="entry name" value="Translation factors"/>
    <property type="match status" value="1"/>
</dbReference>
<dbReference type="GO" id="GO:0071949">
    <property type="term" value="F:FAD binding"/>
    <property type="evidence" value="ECO:0007669"/>
    <property type="project" value="TreeGrafter"/>
</dbReference>
<comment type="catalytic activity">
    <reaction evidence="13">
        <text>2 nitric oxide + NADPH + 2 O2 = 2 nitrate + NADP(+) + H(+)</text>
        <dbReference type="Rhea" id="RHEA:19465"/>
        <dbReference type="ChEBI" id="CHEBI:15378"/>
        <dbReference type="ChEBI" id="CHEBI:15379"/>
        <dbReference type="ChEBI" id="CHEBI:16480"/>
        <dbReference type="ChEBI" id="CHEBI:17632"/>
        <dbReference type="ChEBI" id="CHEBI:57783"/>
        <dbReference type="ChEBI" id="CHEBI:58349"/>
        <dbReference type="EC" id="1.14.12.17"/>
    </reaction>
</comment>
<dbReference type="Gene3D" id="1.10.490.10">
    <property type="entry name" value="Globins"/>
    <property type="match status" value="1"/>
</dbReference>
<evidence type="ECO:0000256" key="13">
    <source>
        <dbReference type="ARBA" id="ARBA00049433"/>
    </source>
</evidence>
<evidence type="ECO:0000313" key="17">
    <source>
        <dbReference type="EMBL" id="RAO37405.1"/>
    </source>
</evidence>
<evidence type="ECO:0000256" key="7">
    <source>
        <dbReference type="ARBA" id="ARBA00022723"/>
    </source>
</evidence>
<dbReference type="GO" id="GO:0008941">
    <property type="term" value="F:nitric oxide dioxygenase NAD(P)H activity"/>
    <property type="evidence" value="ECO:0007669"/>
    <property type="project" value="UniProtKB-EC"/>
</dbReference>
<evidence type="ECO:0000313" key="18">
    <source>
        <dbReference type="Proteomes" id="UP000249419"/>
    </source>
</evidence>
<evidence type="ECO:0000256" key="10">
    <source>
        <dbReference type="ARBA" id="ARBA00023014"/>
    </source>
</evidence>
<dbReference type="Pfam" id="PF00042">
    <property type="entry name" value="Globin"/>
    <property type="match status" value="1"/>
</dbReference>
<keyword evidence="8" id="KW-0521">NADP</keyword>
<feature type="domain" description="FAD-binding FR-type" evidence="16">
    <location>
        <begin position="154"/>
        <end position="264"/>
    </location>
</feature>
<dbReference type="InterPro" id="IPR039261">
    <property type="entry name" value="FNR_nucleotide-bd"/>
</dbReference>
<keyword evidence="5 14" id="KW-0561">Oxygen transport</keyword>
<dbReference type="PRINTS" id="PR00371">
    <property type="entry name" value="FPNCR"/>
</dbReference>
<sequence>MLSATSAPVIEATLPVVGKHLDQISGTFYETMLGENPELLDLFSRSAQATGEQRSALAGAVAAFAAHLVGAGPKSVVFDHIVERIAQRHCALGIRPEQYTMVGRYLMGAVGATLGDAVTPAVAAAWDEVYWLFAARLIGREARLYAEAGVDGTDPWRDYLVAKKIAEAHDTMSFILTPVDGLPAPAFLPGQYVTVAADLPDGSRQLRQYSLSQAATGGTLRITVRRVRGSDGAPDGVVSTFLHDQVDAGDRLRLSHPYGDLTLRDSAAPLVLVSAGVGITPMAAILDHVARTQPTRQVTIVHADRSAERHPLRLEMAGHGSRLTSCTTFVWYEQASDVPDAYHGFVDTDVIPLHPGSEVYLCGPVPFMQSVRAGLHRRGISDGQIRYEVFGSEQWRATPKRATAQLATTA</sequence>
<evidence type="ECO:0000256" key="3">
    <source>
        <dbReference type="ARBA" id="ARBA00012229"/>
    </source>
</evidence>
<evidence type="ECO:0000259" key="15">
    <source>
        <dbReference type="PROSITE" id="PS01033"/>
    </source>
</evidence>
<dbReference type="PROSITE" id="PS01033">
    <property type="entry name" value="GLOBIN"/>
    <property type="match status" value="1"/>
</dbReference>
<dbReference type="Proteomes" id="UP000249419">
    <property type="component" value="Unassembled WGS sequence"/>
</dbReference>
<dbReference type="GO" id="GO:0046210">
    <property type="term" value="P:nitric oxide catabolic process"/>
    <property type="evidence" value="ECO:0007669"/>
    <property type="project" value="TreeGrafter"/>
</dbReference>
<dbReference type="Gene3D" id="3.40.50.80">
    <property type="entry name" value="Nucleotide-binding domain of ferredoxin-NADP reductase (FNR) module"/>
    <property type="match status" value="1"/>
</dbReference>
<dbReference type="Pfam" id="PF00970">
    <property type="entry name" value="FAD_binding_6"/>
    <property type="match status" value="1"/>
</dbReference>
<dbReference type="GO" id="GO:0051537">
    <property type="term" value="F:2 iron, 2 sulfur cluster binding"/>
    <property type="evidence" value="ECO:0007669"/>
    <property type="project" value="UniProtKB-KW"/>
</dbReference>
<dbReference type="GO" id="GO:0005344">
    <property type="term" value="F:oxygen carrier activity"/>
    <property type="evidence" value="ECO:0007669"/>
    <property type="project" value="UniProtKB-KW"/>
</dbReference>
<dbReference type="InterPro" id="IPR017938">
    <property type="entry name" value="Riboflavin_synthase-like_b-brl"/>
</dbReference>
<protein>
    <recommendedName>
        <fullName evidence="3">nitric oxide dioxygenase</fullName>
        <ecNumber evidence="3">1.14.12.17</ecNumber>
    </recommendedName>
</protein>
<comment type="cofactor">
    <cofactor evidence="1">
        <name>heme b</name>
        <dbReference type="ChEBI" id="CHEBI:60344"/>
    </cofactor>
</comment>
<dbReference type="InterPro" id="IPR000971">
    <property type="entry name" value="Globin"/>
</dbReference>
<dbReference type="SUPFAM" id="SSF52343">
    <property type="entry name" value="Ferredoxin reductase-like, C-terminal NADP-linked domain"/>
    <property type="match status" value="1"/>
</dbReference>
<proteinExistence type="inferred from homology"/>
<keyword evidence="10" id="KW-0411">Iron-sulfur</keyword>
<evidence type="ECO:0000259" key="16">
    <source>
        <dbReference type="PROSITE" id="PS51384"/>
    </source>
</evidence>
<accession>A0A328NSR4</accession>
<evidence type="ECO:0000256" key="11">
    <source>
        <dbReference type="ARBA" id="ARBA00023027"/>
    </source>
</evidence>
<dbReference type="GO" id="GO:0046872">
    <property type="term" value="F:metal ion binding"/>
    <property type="evidence" value="ECO:0007669"/>
    <property type="project" value="UniProtKB-KW"/>
</dbReference>
<organism evidence="17 18">
    <name type="scientific">Micromonospora saelicesensis</name>
    <dbReference type="NCBI Taxonomy" id="285676"/>
    <lineage>
        <taxon>Bacteria</taxon>
        <taxon>Bacillati</taxon>
        <taxon>Actinomycetota</taxon>
        <taxon>Actinomycetes</taxon>
        <taxon>Micromonosporales</taxon>
        <taxon>Micromonosporaceae</taxon>
        <taxon>Micromonospora</taxon>
    </lineage>
</organism>
<evidence type="ECO:0000256" key="6">
    <source>
        <dbReference type="ARBA" id="ARBA00022714"/>
    </source>
</evidence>
<keyword evidence="17" id="KW-0223">Dioxygenase</keyword>
<name>A0A328NSR4_9ACTN</name>
<dbReference type="EC" id="1.14.12.17" evidence="3"/>
<dbReference type="PRINTS" id="PR00410">
    <property type="entry name" value="PHEHYDRXLASE"/>
</dbReference>
<gene>
    <name evidence="17" type="ORF">PSN13_01387</name>
</gene>
<keyword evidence="4 14" id="KW-0349">Heme</keyword>
<comment type="catalytic activity">
    <reaction evidence="12">
        <text>2 nitric oxide + NADH + 2 O2 = 2 nitrate + NAD(+) + H(+)</text>
        <dbReference type="Rhea" id="RHEA:19469"/>
        <dbReference type="ChEBI" id="CHEBI:15378"/>
        <dbReference type="ChEBI" id="CHEBI:15379"/>
        <dbReference type="ChEBI" id="CHEBI:16480"/>
        <dbReference type="ChEBI" id="CHEBI:17632"/>
        <dbReference type="ChEBI" id="CHEBI:57540"/>
        <dbReference type="ChEBI" id="CHEBI:57945"/>
        <dbReference type="EC" id="1.14.12.17"/>
    </reaction>
</comment>
<dbReference type="PROSITE" id="PS51384">
    <property type="entry name" value="FAD_FR"/>
    <property type="match status" value="1"/>
</dbReference>
<dbReference type="InterPro" id="IPR001709">
    <property type="entry name" value="Flavoprot_Pyr_Nucl_cyt_Rdtase"/>
</dbReference>
<dbReference type="InterPro" id="IPR001433">
    <property type="entry name" value="OxRdtase_FAD/NAD-bd"/>
</dbReference>
<dbReference type="InterPro" id="IPR008333">
    <property type="entry name" value="Cbr1-like_FAD-bd_dom"/>
</dbReference>